<accession>A0A7M5UUS1</accession>
<dbReference type="AlphaFoldDB" id="A0A7M5UUS1"/>
<dbReference type="RefSeq" id="XP_066923315.1">
    <property type="nucleotide sequence ID" value="XM_067067214.1"/>
</dbReference>
<dbReference type="CDD" id="cd00030">
    <property type="entry name" value="C2"/>
    <property type="match status" value="1"/>
</dbReference>
<evidence type="ECO:0000256" key="1">
    <source>
        <dbReference type="SAM" id="MobiDB-lite"/>
    </source>
</evidence>
<name>A0A7M5UUS1_9CNID</name>
<evidence type="ECO:0000313" key="3">
    <source>
        <dbReference type="EnsemblMetazoa" id="CLYHEMP002960.1"/>
    </source>
</evidence>
<feature type="compositionally biased region" description="Basic and acidic residues" evidence="1">
    <location>
        <begin position="27"/>
        <end position="38"/>
    </location>
</feature>
<dbReference type="SUPFAM" id="SSF49562">
    <property type="entry name" value="C2 domain (Calcium/lipid-binding domain, CaLB)"/>
    <property type="match status" value="2"/>
</dbReference>
<reference evidence="3" key="1">
    <citation type="submission" date="2021-01" db="UniProtKB">
        <authorList>
            <consortium name="EnsemblMetazoa"/>
        </authorList>
    </citation>
    <scope>IDENTIFICATION</scope>
</reference>
<dbReference type="InterPro" id="IPR035892">
    <property type="entry name" value="C2_domain_sf"/>
</dbReference>
<dbReference type="GO" id="GO:0005509">
    <property type="term" value="F:calcium ion binding"/>
    <property type="evidence" value="ECO:0007669"/>
    <property type="project" value="TreeGrafter"/>
</dbReference>
<evidence type="ECO:0000259" key="2">
    <source>
        <dbReference type="PROSITE" id="PS50004"/>
    </source>
</evidence>
<dbReference type="GO" id="GO:0017156">
    <property type="term" value="P:calcium-ion regulated exocytosis"/>
    <property type="evidence" value="ECO:0007669"/>
    <property type="project" value="TreeGrafter"/>
</dbReference>
<dbReference type="GeneID" id="136810646"/>
<dbReference type="GO" id="GO:0000149">
    <property type="term" value="F:SNARE binding"/>
    <property type="evidence" value="ECO:0007669"/>
    <property type="project" value="TreeGrafter"/>
</dbReference>
<feature type="domain" description="C2" evidence="2">
    <location>
        <begin position="270"/>
        <end position="391"/>
    </location>
</feature>
<feature type="region of interest" description="Disordered" evidence="1">
    <location>
        <begin position="1"/>
        <end position="64"/>
    </location>
</feature>
<protein>
    <recommendedName>
        <fullName evidence="2">C2 domain-containing protein</fullName>
    </recommendedName>
</protein>
<dbReference type="GO" id="GO:0005544">
    <property type="term" value="F:calcium-dependent phospholipid binding"/>
    <property type="evidence" value="ECO:0007669"/>
    <property type="project" value="TreeGrafter"/>
</dbReference>
<dbReference type="Proteomes" id="UP000594262">
    <property type="component" value="Unplaced"/>
</dbReference>
<organism evidence="3 4">
    <name type="scientific">Clytia hemisphaerica</name>
    <dbReference type="NCBI Taxonomy" id="252671"/>
    <lineage>
        <taxon>Eukaryota</taxon>
        <taxon>Metazoa</taxon>
        <taxon>Cnidaria</taxon>
        <taxon>Hydrozoa</taxon>
        <taxon>Hydroidolina</taxon>
        <taxon>Leptothecata</taxon>
        <taxon>Obeliida</taxon>
        <taxon>Clytiidae</taxon>
        <taxon>Clytia</taxon>
    </lineage>
</organism>
<dbReference type="EnsemblMetazoa" id="CLYHEMT002960.1">
    <property type="protein sequence ID" value="CLYHEMP002960.1"/>
    <property type="gene ID" value="CLYHEMG002960"/>
</dbReference>
<dbReference type="PANTHER" id="PTHR10024">
    <property type="entry name" value="SYNAPTOTAGMIN"/>
    <property type="match status" value="1"/>
</dbReference>
<evidence type="ECO:0000313" key="4">
    <source>
        <dbReference type="Proteomes" id="UP000594262"/>
    </source>
</evidence>
<sequence>MGTGSSVPLDNGKESRNKKQSNIRSQFKKEFGTIKKDDLVEDDFNNNDNLPDEKEPTSSQQLGDVDNRKFVVVGGSKLKNTNINPSVFKARRIFLKPITKSKASEQNLVIKKPTNGALLKELYKRMDPSVNKLSVRSIVGEAEVAIKYNVSERCLLVKIGRAKGLHADDLRFPSPFIIVDLYQRSTPNEKLTQQTRTKNSTCNPIFQEILIFPMGEESIANSHLKISIWDKISGRDNDFLGETVVDLCKLNLNSGNLLWYKLKPQTDVTITGDLDVTLTFDPSINNLKVLLHSANNVKVADNNGATSFPYVRVYVTGIPAKQESKVMKETLNPEWEELFEFDVHAEEFSRRIVILTVLSENQNGGKAISLGDVHIPLVNLTPDDWGVRKTYPLEDLRNAPYVRSKWSEEGISMEFKEAMKAHAIYGYPKFLFKDQHQGKMVVSCYSEKARTQAKMVISNGRPTFEEVQM</sequence>
<dbReference type="GO" id="GO:0005886">
    <property type="term" value="C:plasma membrane"/>
    <property type="evidence" value="ECO:0007669"/>
    <property type="project" value="TreeGrafter"/>
</dbReference>
<dbReference type="Gene3D" id="2.60.40.150">
    <property type="entry name" value="C2 domain"/>
    <property type="match status" value="2"/>
</dbReference>
<dbReference type="GO" id="GO:0070382">
    <property type="term" value="C:exocytic vesicle"/>
    <property type="evidence" value="ECO:0007669"/>
    <property type="project" value="TreeGrafter"/>
</dbReference>
<dbReference type="PANTHER" id="PTHR10024:SF203">
    <property type="entry name" value="C2 DOMAIN-CONTAINING PROTEIN"/>
    <property type="match status" value="1"/>
</dbReference>
<dbReference type="GO" id="GO:0001786">
    <property type="term" value="F:phosphatidylserine binding"/>
    <property type="evidence" value="ECO:0007669"/>
    <property type="project" value="TreeGrafter"/>
</dbReference>
<proteinExistence type="predicted"/>
<dbReference type="InterPro" id="IPR000008">
    <property type="entry name" value="C2_dom"/>
</dbReference>
<dbReference type="SMART" id="SM00239">
    <property type="entry name" value="C2"/>
    <property type="match status" value="2"/>
</dbReference>
<dbReference type="OrthoDB" id="419768at2759"/>
<keyword evidence="4" id="KW-1185">Reference proteome</keyword>
<dbReference type="GO" id="GO:0030276">
    <property type="term" value="F:clathrin binding"/>
    <property type="evidence" value="ECO:0007669"/>
    <property type="project" value="TreeGrafter"/>
</dbReference>
<feature type="domain" description="C2" evidence="2">
    <location>
        <begin position="138"/>
        <end position="260"/>
    </location>
</feature>
<dbReference type="Pfam" id="PF00168">
    <property type="entry name" value="C2"/>
    <property type="match status" value="2"/>
</dbReference>
<dbReference type="PROSITE" id="PS50004">
    <property type="entry name" value="C2"/>
    <property type="match status" value="2"/>
</dbReference>